<dbReference type="GO" id="GO:0005524">
    <property type="term" value="F:ATP binding"/>
    <property type="evidence" value="ECO:0007669"/>
    <property type="project" value="UniProtKB-KW"/>
</dbReference>
<comment type="caution">
    <text evidence="9">The sequence shown here is derived from an EMBL/GenBank/DDBJ whole genome shotgun (WGS) entry which is preliminary data.</text>
</comment>
<dbReference type="FunFam" id="3.40.50.300:FF:000326">
    <property type="entry name" value="P-loop containing nucleoside triphosphate hydrolase"/>
    <property type="match status" value="1"/>
</dbReference>
<gene>
    <name evidence="9" type="ORF">WR25_11934</name>
</gene>
<sequence length="1116" mass="128391">MPSILIIIVTLTAALYGFHRIFRKPFSRRELSSDMVKNNRYKKKYHEKEAERTEEFSRRQESRSTGGRSLTPPPPPRTYERSKIGVKPLWMECESIEPPSSFRQLSEFPIKRDIYKPEKPYIRRVKEDGIYENSEHYLDIQFRLLREDMISPLRDGLALYKHYRCYRNNPMERGRDKDPYEDAAISGLPLFKVVKVEGIQVRPNIGIEFRYVHLDNKSVQSALLGRYLRFGQMVCLSDDGFVEDMHIGTVVERDDNIMKRKKYIGIAFIEDDTLKKDNPYVMVEPSSYLEAYLHVLKLLKEIGRFFPLPFERYLIHGKKDVRRPLYTQTRNHIMLEGLPYQLDRLEEDYQDGGLNGSQLKALTTALTNELTIIQGPPGTGKTFTSVKIVDAILHNRTHWGLTTPILVVCYTNQALDQFLEKIHQKIIQMEDFTDERPSIVRLGTKCESSYIMTSGLMKKDVVDKYKCLSGPKEGKDGKGFGIAQKDKKLAQQELLTTIYEMSVIYKEILSYEMLKQVMSTHHLQEFSFWKESHCDSNGMVLNDDETLACWLLNKEFTAARRPDLPPTEESSDSDEDERLMMREMALERVEMKEMAPDKTYHIEGYWDLALQNKGRAWRNAAIFNKRTKAVPNSRSRRTKKVGIDLMLMQELEKAKSKILKSPPMNGSEEKDAWKILSLTNLSRWKLYNFWRMKLQRLLREKMPNLIDSSKKSCDTVRKYNIDQDAGVCRKALIIGATTTGAAKNRKMLEQIGCRVLIVEEAAEVLEAHIVSAMLPSIEHAILIGDHQQLRPNPAVLELGRDYGLECSLFERLVKNDFPFVTLETQHRMHPVMTQHIVRPYFYNSMRDHESVNRYPCVKGMGERLFFWSHNAPETPLDSTSRKNDTEVAMVMSLLDYLMKQGYEKRQITVIATYSAQTNILRQNVGKRFGEDKDSKRPLIAVETCDSFQGKENDIVIVSLVRSNSNGVGFLAVANRICVALTRAKHGLFIIGNLHFLASKSPQLWGKIADELTTHRLAYHKLPIIICQTHRTVKFVESPYDMKAKSGDGGCSQPCTFVLPCGHKCPRKCHPQDDHTTFAGCKCKDGEEVARAIESLGLNDDTTSDSNVEPEVDDTFK</sequence>
<evidence type="ECO:0000313" key="10">
    <source>
        <dbReference type="Proteomes" id="UP000218231"/>
    </source>
</evidence>
<feature type="compositionally biased region" description="Acidic residues" evidence="5">
    <location>
        <begin position="1107"/>
        <end position="1116"/>
    </location>
</feature>
<dbReference type="GO" id="GO:0016787">
    <property type="term" value="F:hydrolase activity"/>
    <property type="evidence" value="ECO:0007669"/>
    <property type="project" value="UniProtKB-KW"/>
</dbReference>
<keyword evidence="4" id="KW-0067">ATP-binding</keyword>
<feature type="domain" description="DNA2/NAM7 helicase helicase" evidence="6">
    <location>
        <begin position="671"/>
        <end position="791"/>
    </location>
</feature>
<dbReference type="PANTHER" id="PTHR10887:SF341">
    <property type="entry name" value="NFX1-TYPE ZINC FINGER-CONTAINING PROTEIN 1"/>
    <property type="match status" value="1"/>
</dbReference>
<proteinExistence type="predicted"/>
<evidence type="ECO:0000313" key="9">
    <source>
        <dbReference type="EMBL" id="PAV89416.1"/>
    </source>
</evidence>
<feature type="region of interest" description="Disordered" evidence="5">
    <location>
        <begin position="42"/>
        <end position="81"/>
    </location>
</feature>
<dbReference type="AlphaFoldDB" id="A0A2A2LT36"/>
<reference evidence="9 10" key="1">
    <citation type="journal article" date="2017" name="Curr. Biol.">
        <title>Genome architecture and evolution of a unichromosomal asexual nematode.</title>
        <authorList>
            <person name="Fradin H."/>
            <person name="Zegar C."/>
            <person name="Gutwein M."/>
            <person name="Lucas J."/>
            <person name="Kovtun M."/>
            <person name="Corcoran D."/>
            <person name="Baugh L.R."/>
            <person name="Kiontke K."/>
            <person name="Gunsalus K."/>
            <person name="Fitch D.H."/>
            <person name="Piano F."/>
        </authorList>
    </citation>
    <scope>NUCLEOTIDE SEQUENCE [LARGE SCALE GENOMIC DNA]</scope>
    <source>
        <strain evidence="9">PF1309</strain>
    </source>
</reference>
<evidence type="ECO:0008006" key="11">
    <source>
        <dbReference type="Google" id="ProtNLM"/>
    </source>
</evidence>
<dbReference type="GO" id="GO:0031048">
    <property type="term" value="P:regulatory ncRNA-mediated heterochromatin formation"/>
    <property type="evidence" value="ECO:0007669"/>
    <property type="project" value="TreeGrafter"/>
</dbReference>
<dbReference type="STRING" id="2018661.A0A2A2LT36"/>
<evidence type="ECO:0000259" key="6">
    <source>
        <dbReference type="Pfam" id="PF13086"/>
    </source>
</evidence>
<feature type="domain" description="ZNFX1" evidence="8">
    <location>
        <begin position="190"/>
        <end position="285"/>
    </location>
</feature>
<organism evidence="9 10">
    <name type="scientific">Diploscapter pachys</name>
    <dbReference type="NCBI Taxonomy" id="2018661"/>
    <lineage>
        <taxon>Eukaryota</taxon>
        <taxon>Metazoa</taxon>
        <taxon>Ecdysozoa</taxon>
        <taxon>Nematoda</taxon>
        <taxon>Chromadorea</taxon>
        <taxon>Rhabditida</taxon>
        <taxon>Rhabditina</taxon>
        <taxon>Rhabditomorpha</taxon>
        <taxon>Rhabditoidea</taxon>
        <taxon>Rhabditidae</taxon>
        <taxon>Diploscapter</taxon>
    </lineage>
</organism>
<dbReference type="InterPro" id="IPR041679">
    <property type="entry name" value="DNA2/NAM7-like_C"/>
</dbReference>
<evidence type="ECO:0000256" key="4">
    <source>
        <dbReference type="ARBA" id="ARBA00022840"/>
    </source>
</evidence>
<evidence type="ECO:0000256" key="3">
    <source>
        <dbReference type="ARBA" id="ARBA00022806"/>
    </source>
</evidence>
<dbReference type="Proteomes" id="UP000218231">
    <property type="component" value="Unassembled WGS sequence"/>
</dbReference>
<evidence type="ECO:0000256" key="1">
    <source>
        <dbReference type="ARBA" id="ARBA00022741"/>
    </source>
</evidence>
<dbReference type="Pfam" id="PF25396">
    <property type="entry name" value="ZNFX1"/>
    <property type="match status" value="1"/>
</dbReference>
<dbReference type="Gene3D" id="3.40.50.300">
    <property type="entry name" value="P-loop containing nucleotide triphosphate hydrolases"/>
    <property type="match status" value="3"/>
</dbReference>
<dbReference type="Pfam" id="PF13086">
    <property type="entry name" value="AAA_11"/>
    <property type="match status" value="2"/>
</dbReference>
<name>A0A2A2LT36_9BILA</name>
<accession>A0A2A2LT36</accession>
<evidence type="ECO:0000256" key="5">
    <source>
        <dbReference type="SAM" id="MobiDB-lite"/>
    </source>
</evidence>
<feature type="region of interest" description="Disordered" evidence="5">
    <location>
        <begin position="1094"/>
        <end position="1116"/>
    </location>
</feature>
<dbReference type="CDD" id="cd18808">
    <property type="entry name" value="SF1_C_Upf1"/>
    <property type="match status" value="1"/>
</dbReference>
<dbReference type="InterPro" id="IPR041677">
    <property type="entry name" value="DNA2/NAM7_AAA_11"/>
</dbReference>
<keyword evidence="3" id="KW-0347">Helicase</keyword>
<evidence type="ECO:0000259" key="7">
    <source>
        <dbReference type="Pfam" id="PF13087"/>
    </source>
</evidence>
<feature type="domain" description="DNA2/NAM7 helicase helicase" evidence="6">
    <location>
        <begin position="354"/>
        <end position="456"/>
    </location>
</feature>
<dbReference type="GO" id="GO:0005694">
    <property type="term" value="C:chromosome"/>
    <property type="evidence" value="ECO:0007669"/>
    <property type="project" value="UniProtKB-ARBA"/>
</dbReference>
<keyword evidence="10" id="KW-1185">Reference proteome</keyword>
<dbReference type="PANTHER" id="PTHR10887">
    <property type="entry name" value="DNA2/NAM7 HELICASE FAMILY"/>
    <property type="match status" value="1"/>
</dbReference>
<dbReference type="CDD" id="cd06008">
    <property type="entry name" value="NF-X1-zinc-finger"/>
    <property type="match status" value="1"/>
</dbReference>
<dbReference type="GO" id="GO:0004386">
    <property type="term" value="F:helicase activity"/>
    <property type="evidence" value="ECO:0007669"/>
    <property type="project" value="UniProtKB-KW"/>
</dbReference>
<keyword evidence="2" id="KW-0378">Hydrolase</keyword>
<dbReference type="InterPro" id="IPR027417">
    <property type="entry name" value="P-loop_NTPase"/>
</dbReference>
<protein>
    <recommendedName>
        <fullName evidence="11">AAA+ ATPase domain-containing protein</fullName>
    </recommendedName>
</protein>
<keyword evidence="1" id="KW-0547">Nucleotide-binding</keyword>
<dbReference type="InterPro" id="IPR045055">
    <property type="entry name" value="DNA2/NAM7-like"/>
</dbReference>
<dbReference type="EMBL" id="LIAE01006455">
    <property type="protein sequence ID" value="PAV89416.1"/>
    <property type="molecule type" value="Genomic_DNA"/>
</dbReference>
<dbReference type="SUPFAM" id="SSF52540">
    <property type="entry name" value="P-loop containing nucleoside triphosphate hydrolases"/>
    <property type="match status" value="1"/>
</dbReference>
<feature type="domain" description="DNA2/NAM7 helicase-like C-terminal" evidence="7">
    <location>
        <begin position="804"/>
        <end position="992"/>
    </location>
</feature>
<dbReference type="InterPro" id="IPR057373">
    <property type="entry name" value="ZNFX1"/>
</dbReference>
<dbReference type="GO" id="GO:0031380">
    <property type="term" value="C:nuclear RNA-directed RNA polymerase complex"/>
    <property type="evidence" value="ECO:0007669"/>
    <property type="project" value="TreeGrafter"/>
</dbReference>
<feature type="compositionally biased region" description="Basic and acidic residues" evidence="5">
    <location>
        <begin position="46"/>
        <end position="62"/>
    </location>
</feature>
<dbReference type="OrthoDB" id="2423195at2759"/>
<dbReference type="InterPro" id="IPR047187">
    <property type="entry name" value="SF1_C_Upf1"/>
</dbReference>
<dbReference type="Pfam" id="PF13087">
    <property type="entry name" value="AAA_12"/>
    <property type="match status" value="1"/>
</dbReference>
<evidence type="ECO:0000256" key="2">
    <source>
        <dbReference type="ARBA" id="ARBA00022801"/>
    </source>
</evidence>
<evidence type="ECO:0000259" key="8">
    <source>
        <dbReference type="Pfam" id="PF25396"/>
    </source>
</evidence>